<dbReference type="GO" id="GO:0046872">
    <property type="term" value="F:metal ion binding"/>
    <property type="evidence" value="ECO:0007669"/>
    <property type="project" value="UniProtKB-KW"/>
</dbReference>
<evidence type="ECO:0000256" key="3">
    <source>
        <dbReference type="SAM" id="MobiDB-lite"/>
    </source>
</evidence>
<reference evidence="4" key="1">
    <citation type="journal article" date="2020" name="Microb. Genom.">
        <title>Genetic diversity of clinical and environmental Mucorales isolates obtained from an investigation of mucormycosis cases among solid organ transplant recipients.</title>
        <authorList>
            <person name="Nguyen M.H."/>
            <person name="Kaul D."/>
            <person name="Muto C."/>
            <person name="Cheng S.J."/>
            <person name="Richter R.A."/>
            <person name="Bruno V.M."/>
            <person name="Liu G."/>
            <person name="Beyhan S."/>
            <person name="Sundermann A.J."/>
            <person name="Mounaud S."/>
            <person name="Pasculle A.W."/>
            <person name="Nierman W.C."/>
            <person name="Driscoll E."/>
            <person name="Cumbie R."/>
            <person name="Clancy C.J."/>
            <person name="Dupont C.L."/>
        </authorList>
    </citation>
    <scope>NUCLEOTIDE SEQUENCE</scope>
    <source>
        <strain evidence="4">GL11</strain>
    </source>
</reference>
<dbReference type="AlphaFoldDB" id="A0A9P6X5U6"/>
<proteinExistence type="predicted"/>
<evidence type="ECO:0000313" key="5">
    <source>
        <dbReference type="Proteomes" id="UP000716291"/>
    </source>
</evidence>
<dbReference type="Pfam" id="PF00653">
    <property type="entry name" value="BIR"/>
    <property type="match status" value="2"/>
</dbReference>
<comment type="caution">
    <text evidence="4">The sequence shown here is derived from an EMBL/GenBank/DDBJ whole genome shotgun (WGS) entry which is preliminary data.</text>
</comment>
<dbReference type="PANTHER" id="PTHR46771:SF5">
    <property type="entry name" value="DETERIN"/>
    <property type="match status" value="1"/>
</dbReference>
<evidence type="ECO:0008006" key="6">
    <source>
        <dbReference type="Google" id="ProtNLM"/>
    </source>
</evidence>
<protein>
    <recommendedName>
        <fullName evidence="6">Inhibitor of apoptosis repeat-containing protein</fullName>
    </recommendedName>
</protein>
<name>A0A9P6X5U6_RHIOR</name>
<dbReference type="SUPFAM" id="SSF57924">
    <property type="entry name" value="Inhibitor of apoptosis (IAP) repeat"/>
    <property type="match status" value="2"/>
</dbReference>
<feature type="compositionally biased region" description="Polar residues" evidence="3">
    <location>
        <begin position="306"/>
        <end position="325"/>
    </location>
</feature>
<feature type="compositionally biased region" description="Basic and acidic residues" evidence="3">
    <location>
        <begin position="251"/>
        <end position="268"/>
    </location>
</feature>
<keyword evidence="5" id="KW-1185">Reference proteome</keyword>
<dbReference type="PROSITE" id="PS50143">
    <property type="entry name" value="BIR_REPEAT_2"/>
    <property type="match status" value="2"/>
</dbReference>
<feature type="compositionally biased region" description="Basic and acidic residues" evidence="3">
    <location>
        <begin position="477"/>
        <end position="486"/>
    </location>
</feature>
<gene>
    <name evidence="4" type="ORF">G6F64_008256</name>
</gene>
<dbReference type="SMART" id="SM00238">
    <property type="entry name" value="BIR"/>
    <property type="match status" value="2"/>
</dbReference>
<feature type="region of interest" description="Disordered" evidence="3">
    <location>
        <begin position="467"/>
        <end position="515"/>
    </location>
</feature>
<accession>A0A9P6X5U6</accession>
<evidence type="ECO:0000256" key="2">
    <source>
        <dbReference type="ARBA" id="ARBA00022833"/>
    </source>
</evidence>
<feature type="region of interest" description="Disordered" evidence="3">
    <location>
        <begin position="233"/>
        <end position="289"/>
    </location>
</feature>
<keyword evidence="2" id="KW-0862">Zinc</keyword>
<dbReference type="PANTHER" id="PTHR46771">
    <property type="entry name" value="DETERIN"/>
    <property type="match status" value="1"/>
</dbReference>
<feature type="region of interest" description="Disordered" evidence="3">
    <location>
        <begin position="306"/>
        <end position="327"/>
    </location>
</feature>
<dbReference type="InterPro" id="IPR051190">
    <property type="entry name" value="Baculoviral_IAP"/>
</dbReference>
<evidence type="ECO:0000313" key="4">
    <source>
        <dbReference type="EMBL" id="KAG1305595.1"/>
    </source>
</evidence>
<dbReference type="InterPro" id="IPR001370">
    <property type="entry name" value="BIR_rpt"/>
</dbReference>
<dbReference type="CDD" id="cd00022">
    <property type="entry name" value="BIR"/>
    <property type="match status" value="1"/>
</dbReference>
<organism evidence="4 5">
    <name type="scientific">Rhizopus oryzae</name>
    <name type="common">Mucormycosis agent</name>
    <name type="synonym">Rhizopus arrhizus var. delemar</name>
    <dbReference type="NCBI Taxonomy" id="64495"/>
    <lineage>
        <taxon>Eukaryota</taxon>
        <taxon>Fungi</taxon>
        <taxon>Fungi incertae sedis</taxon>
        <taxon>Mucoromycota</taxon>
        <taxon>Mucoromycotina</taxon>
        <taxon>Mucoromycetes</taxon>
        <taxon>Mucorales</taxon>
        <taxon>Mucorineae</taxon>
        <taxon>Rhizopodaceae</taxon>
        <taxon>Rhizopus</taxon>
    </lineage>
</organism>
<dbReference type="EMBL" id="JAANQT010001330">
    <property type="protein sequence ID" value="KAG1305595.1"/>
    <property type="molecule type" value="Genomic_DNA"/>
</dbReference>
<feature type="compositionally biased region" description="Basic residues" evidence="3">
    <location>
        <begin position="233"/>
        <end position="250"/>
    </location>
</feature>
<sequence>MNLFENRVDSFNNKTAKWPHVQKNFHKPETFARAGLYFARRPKLEDSLRCFLCDIELSHWKQGQSPFTRHAHEAPYCPWVVLDFPDNPSHDLDVDHATSKGTRMRNARLATFTKHKYWPPKIKSKKWPLASKVVSAGFYFAPSKKHPAKIRCPYCHVEITDPIETNDLFGIHKDLNAKCVFLKHIKDDNNKESMVISDEIHDVSSKKDQKAVESLEDSIWDINQAYSSDLKSKKRKHLVTYSKRSSRKRRSTEDNHLLKKTVDQENTRQPRASEPVERPLKDKRRKILNEPPEAIVNNNFSINESSKEMNTSKVSYSKKPTSSKEMLTKQTDRISLDKLFNTSETNLSLENTASYLSSTSKGETSCAESRELKEVDNDHKDAQIIIPVRKDKGKGREIDYNTAPVLPLVKKNINLSKKRSTKVEEEPYVLINDPSSHHSIPSTHWSLPASLSGYTEMLPEDPKATENHTAQLNNRPNIEDPSIRDADQEEQTNSPVHQQQTDEEDKSLKSTPAQIPRVQANVSNVFEDYSCLSVQSKDDIDEAAHFFDGVISLTNAYPSNEKQLTEDQKKMTIEQLVLSLVEHNIEAIQKEGQEIVDQIKEEGKLKQQEILSRNMSL</sequence>
<dbReference type="Proteomes" id="UP000716291">
    <property type="component" value="Unassembled WGS sequence"/>
</dbReference>
<evidence type="ECO:0000256" key="1">
    <source>
        <dbReference type="ARBA" id="ARBA00022723"/>
    </source>
</evidence>
<keyword evidence="1" id="KW-0479">Metal-binding</keyword>
<dbReference type="Gene3D" id="1.10.1170.10">
    <property type="entry name" value="Inhibitor Of Apoptosis Protein (2mihbC-IAP-1), Chain A"/>
    <property type="match status" value="2"/>
</dbReference>
<feature type="compositionally biased region" description="Polar residues" evidence="3">
    <location>
        <begin position="467"/>
        <end position="476"/>
    </location>
</feature>